<evidence type="ECO:0000313" key="2">
    <source>
        <dbReference type="Proteomes" id="UP001060085"/>
    </source>
</evidence>
<dbReference type="EMBL" id="CM044701">
    <property type="protein sequence ID" value="KAI5684534.1"/>
    <property type="molecule type" value="Genomic_DNA"/>
</dbReference>
<protein>
    <submittedName>
        <fullName evidence="1">Uncharacterized protein</fullName>
    </submittedName>
</protein>
<proteinExistence type="predicted"/>
<gene>
    <name evidence="1" type="ORF">M9H77_05762</name>
</gene>
<dbReference type="Proteomes" id="UP001060085">
    <property type="component" value="Linkage Group LG01"/>
</dbReference>
<accession>A0ACC0CI20</accession>
<sequence>MQGANSNFLFFLIFKLLFLITLYFLPLSSSLKIGETCSNSSSGSSNSCDAGLICGTCAANGNTRPRCTRIQPLNPFSKVKGLPFNRYSWLTTHNSFAISETRSATGSVILAPTNQEDSVTNQLKNGVRGLMLDMYDFNNDIWLCHSFRGQCFNFTSFHPAIDVLKEIQVFLEENREEIVTIFIEDYVKTPKGVMNVFNAAGLNKYWFPVSQMPKNGEDWPSVDDMVKQNQRLVVFTSARSKEATEGIAYEWRYVVENQYGDGGMINGSCPSRGESSPMNTKTVSLVLQNYFHNNPNDTQACVDNSAPLTIMMRTCYKAAGNRWPNFIAVDFYQRSDGGGAAEAVDEANGHLTCGCDNIAYCKANATFGTCDVPVLSPPPPAQLPPSSTAQTPSNNPSNDALRSLPAQLHGLIGTILLVIILQQL</sequence>
<evidence type="ECO:0000313" key="1">
    <source>
        <dbReference type="EMBL" id="KAI5684534.1"/>
    </source>
</evidence>
<organism evidence="1 2">
    <name type="scientific">Catharanthus roseus</name>
    <name type="common">Madagascar periwinkle</name>
    <name type="synonym">Vinca rosea</name>
    <dbReference type="NCBI Taxonomy" id="4058"/>
    <lineage>
        <taxon>Eukaryota</taxon>
        <taxon>Viridiplantae</taxon>
        <taxon>Streptophyta</taxon>
        <taxon>Embryophyta</taxon>
        <taxon>Tracheophyta</taxon>
        <taxon>Spermatophyta</taxon>
        <taxon>Magnoliopsida</taxon>
        <taxon>eudicotyledons</taxon>
        <taxon>Gunneridae</taxon>
        <taxon>Pentapetalae</taxon>
        <taxon>asterids</taxon>
        <taxon>lamiids</taxon>
        <taxon>Gentianales</taxon>
        <taxon>Apocynaceae</taxon>
        <taxon>Rauvolfioideae</taxon>
        <taxon>Vinceae</taxon>
        <taxon>Catharanthinae</taxon>
        <taxon>Catharanthus</taxon>
    </lineage>
</organism>
<keyword evidence="2" id="KW-1185">Reference proteome</keyword>
<comment type="caution">
    <text evidence="1">The sequence shown here is derived from an EMBL/GenBank/DDBJ whole genome shotgun (WGS) entry which is preliminary data.</text>
</comment>
<reference evidence="2" key="1">
    <citation type="journal article" date="2023" name="Nat. Plants">
        <title>Single-cell RNA sequencing provides a high-resolution roadmap for understanding the multicellular compartmentation of specialized metabolism.</title>
        <authorList>
            <person name="Sun S."/>
            <person name="Shen X."/>
            <person name="Li Y."/>
            <person name="Li Y."/>
            <person name="Wang S."/>
            <person name="Li R."/>
            <person name="Zhang H."/>
            <person name="Shen G."/>
            <person name="Guo B."/>
            <person name="Wei J."/>
            <person name="Xu J."/>
            <person name="St-Pierre B."/>
            <person name="Chen S."/>
            <person name="Sun C."/>
        </authorList>
    </citation>
    <scope>NUCLEOTIDE SEQUENCE [LARGE SCALE GENOMIC DNA]</scope>
</reference>
<name>A0ACC0CI20_CATRO</name>